<sequence length="81" mass="9413">MDWSNISECYIRNYNPISEFGGWGIKSSFRRDTGKAYTIKGSIGLQLKLKNGKKILIGTQKNEEIKRVIETYKHKYTHNDT</sequence>
<name>A0A4Y8AZM8_9FLAO</name>
<gene>
    <name evidence="1" type="ORF">E2488_04665</name>
</gene>
<accession>A0A4Y8AZM8</accession>
<evidence type="ECO:0000313" key="1">
    <source>
        <dbReference type="EMBL" id="TEW77202.1"/>
    </source>
</evidence>
<organism evidence="1 2">
    <name type="scientific">Gramella jeungdoensis</name>
    <dbReference type="NCBI Taxonomy" id="708091"/>
    <lineage>
        <taxon>Bacteria</taxon>
        <taxon>Pseudomonadati</taxon>
        <taxon>Bacteroidota</taxon>
        <taxon>Flavobacteriia</taxon>
        <taxon>Flavobacteriales</taxon>
        <taxon>Flavobacteriaceae</taxon>
        <taxon>Christiangramia</taxon>
    </lineage>
</organism>
<proteinExistence type="predicted"/>
<keyword evidence="2" id="KW-1185">Reference proteome</keyword>
<reference evidence="1 2" key="1">
    <citation type="journal article" date="2011" name="J. Microbiol.">
        <title>Gramella jeungdoensis sp. nov., isolated from a solar saltern in Korea.</title>
        <authorList>
            <person name="Joung Y."/>
            <person name="Kim H."/>
            <person name="Jang T."/>
            <person name="Ahn T.S."/>
            <person name="Joh K."/>
        </authorList>
    </citation>
    <scope>NUCLEOTIDE SEQUENCE [LARGE SCALE GENOMIC DNA]</scope>
    <source>
        <strain evidence="1 2">KCTC 23123</strain>
    </source>
</reference>
<dbReference type="OrthoDB" id="582675at2"/>
<dbReference type="AlphaFoldDB" id="A0A4Y8AZM8"/>
<dbReference type="Proteomes" id="UP000298517">
    <property type="component" value="Unassembled WGS sequence"/>
</dbReference>
<dbReference type="EMBL" id="SNQI01000001">
    <property type="protein sequence ID" value="TEW77202.1"/>
    <property type="molecule type" value="Genomic_DNA"/>
</dbReference>
<protein>
    <submittedName>
        <fullName evidence="1">Uncharacterized protein</fullName>
    </submittedName>
</protein>
<evidence type="ECO:0000313" key="2">
    <source>
        <dbReference type="Proteomes" id="UP000298517"/>
    </source>
</evidence>
<comment type="caution">
    <text evidence="1">The sequence shown here is derived from an EMBL/GenBank/DDBJ whole genome shotgun (WGS) entry which is preliminary data.</text>
</comment>